<comment type="caution">
    <text evidence="1">The sequence shown here is derived from an EMBL/GenBank/DDBJ whole genome shotgun (WGS) entry which is preliminary data.</text>
</comment>
<proteinExistence type="predicted"/>
<sequence length="62" mass="7151">MIPPSDVKGKAFRVNTGKLLMLAVEYHLMIFLTPMSKINISKEMKCSELRNVYKYFGVVKKL</sequence>
<name>A0A3M7RR75_BRAPC</name>
<protein>
    <submittedName>
        <fullName evidence="1">Uncharacterized protein</fullName>
    </submittedName>
</protein>
<evidence type="ECO:0000313" key="2">
    <source>
        <dbReference type="Proteomes" id="UP000276133"/>
    </source>
</evidence>
<accession>A0A3M7RR75</accession>
<dbReference type="EMBL" id="REGN01002809">
    <property type="protein sequence ID" value="RNA26066.1"/>
    <property type="molecule type" value="Genomic_DNA"/>
</dbReference>
<evidence type="ECO:0000313" key="1">
    <source>
        <dbReference type="EMBL" id="RNA26066.1"/>
    </source>
</evidence>
<reference evidence="1 2" key="1">
    <citation type="journal article" date="2018" name="Sci. Rep.">
        <title>Genomic signatures of local adaptation to the degree of environmental predictability in rotifers.</title>
        <authorList>
            <person name="Franch-Gras L."/>
            <person name="Hahn C."/>
            <person name="Garcia-Roger E.M."/>
            <person name="Carmona M.J."/>
            <person name="Serra M."/>
            <person name="Gomez A."/>
        </authorList>
    </citation>
    <scope>NUCLEOTIDE SEQUENCE [LARGE SCALE GENOMIC DNA]</scope>
    <source>
        <strain evidence="1">HYR1</strain>
    </source>
</reference>
<dbReference type="Proteomes" id="UP000276133">
    <property type="component" value="Unassembled WGS sequence"/>
</dbReference>
<gene>
    <name evidence="1" type="ORF">BpHYR1_030331</name>
</gene>
<keyword evidence="2" id="KW-1185">Reference proteome</keyword>
<dbReference type="AlphaFoldDB" id="A0A3M7RR75"/>
<organism evidence="1 2">
    <name type="scientific">Brachionus plicatilis</name>
    <name type="common">Marine rotifer</name>
    <name type="synonym">Brachionus muelleri</name>
    <dbReference type="NCBI Taxonomy" id="10195"/>
    <lineage>
        <taxon>Eukaryota</taxon>
        <taxon>Metazoa</taxon>
        <taxon>Spiralia</taxon>
        <taxon>Gnathifera</taxon>
        <taxon>Rotifera</taxon>
        <taxon>Eurotatoria</taxon>
        <taxon>Monogononta</taxon>
        <taxon>Pseudotrocha</taxon>
        <taxon>Ploima</taxon>
        <taxon>Brachionidae</taxon>
        <taxon>Brachionus</taxon>
    </lineage>
</organism>